<feature type="region of interest" description="Disordered" evidence="5">
    <location>
        <begin position="414"/>
        <end position="471"/>
    </location>
</feature>
<feature type="compositionally biased region" description="Basic and acidic residues" evidence="5">
    <location>
        <begin position="1302"/>
        <end position="1320"/>
    </location>
</feature>
<dbReference type="Pfam" id="PF26649">
    <property type="entry name" value="Ajm-1"/>
    <property type="match status" value="1"/>
</dbReference>
<feature type="region of interest" description="Disordered" evidence="5">
    <location>
        <begin position="1031"/>
        <end position="1095"/>
    </location>
</feature>
<dbReference type="GO" id="GO:0045216">
    <property type="term" value="P:cell-cell junction organization"/>
    <property type="evidence" value="ECO:0007669"/>
    <property type="project" value="InterPro"/>
</dbReference>
<proteinExistence type="predicted"/>
<feature type="region of interest" description="Disordered" evidence="5">
    <location>
        <begin position="1410"/>
        <end position="1468"/>
    </location>
</feature>
<dbReference type="PANTHER" id="PTHR21517">
    <property type="entry name" value="APICAL JUNCTION COMPONENT 1 HOMOLOG"/>
    <property type="match status" value="1"/>
</dbReference>
<keyword evidence="3" id="KW-0862">Zinc</keyword>
<sequence length="1914" mass="222547">MDIENLQSSNNRSTASRPPDGFHAFLQTAFSALLAFVLSLRIIVFATARKRLTTTAANPDIQVEEASSSSSDTSSDTEVVEEGVFVQIQGEPTMSERKPTQGMPSVMSLLQTDEILSSCSDDEPTTSGLIPLPSLIQSNMSVLPNFLHTINEEESDEIRSLTGSSLASPRTVVDRRLSNISLLSPTPDEDFGQDPQQQEEVRGDSRTSLEEERIVVGEPRTTRQIEITQSASEDDRLDLLKELVKIGKSNTSTSQMNTTTTLEKAEEIIDATGPSEVVEKKETTVIVTEAKDEDAGDKKDVEEPDYAQVPAESEDERVPSPTAPIAPTAPLADPLEIIQVVQELIEEPQKAELVTIPMSHSEAEDHKLADADRDQEEELVFNEERRKTVTMDDNLSLRSASITFDANRDEQDLLNESFASNPTDETVLMQKTKDEMDTTSGRPISPLDLPPPPTSVILHPSAPPPPPPPLSSTEVIGNTTTTTTTHYIPKAWNDPSVTTAPKIPVSSLSGAQPLPSILSQKTTTSSYTAPSYAASSMSGVPSDLAPPPPPPIPIQSSSTAVSYQQHHTSSIPKSISSSREDLLSEHATSRSTVREIPVHRAPSTAPSHSSVFDYRMMPTTTTTYHHVETPSDEYYRREVMTRTIITRSTEALSQTPLGRPTSPLERYLPYTTTTTSGDGRTREEKTVDYKVTYHRDIEEEERRIREDQTRRQQEELDRRAREEEARRLLEQRTREEMQRLREHQSLSERALAERERADKDRLEKERLQRQQQEMLRRDEWERLENQRLSAEEADLARRRALEKERLEREKAEQERKTMERLQREKERLEKERLEAERREKERLEKERIERERIERERIEIERIERIKKERIERERREREKAKEEEDRLLAERLELERIERERRELELRERQELEIQRREAEDRERQRLEDEAREMRRREDERREAELVADVQRQAQERELLRRRQEREEQERLERIRLEQQRIDMERADADRRERERKEEERREIELIEAAKRKKEARERDRLDELERERLREEEERRERERREQERRNAAERERKRRQEEEEEIARLNDLQRAAAARQAQRNAENQRQLERDELDRRARELSELEMREKDRRDRERATEEAQLADLRDRERRNQQIRENERKEAAEREANRRLDDRRSRDKLDFLVRERSEKEKFESEKRRLLAEKEAMNKKKHHLLSSETLAKLTQPMYYTTTREPEVTTKVERQVIERVDRNIWVEDVPYPSSQSAIGYLDNDENVRDRMYNPNDLNRNGSRGSRYTRAKNDKLRRDFYSSSQDSADPVSERFRKSTDDLTARSRPEYRGPLLQKFHESEFRTTALNETDGLPYRRMGPSPYEQPFAKLLEETERRYAQYNSRASNPSIYSSRIYYQDRHGQPKHTEVNTRAESVVAYERDSRRESPADQAHIRSRSADYLMDRRIREETEVPENQLQKTRADPLDQSPRESRISEYEMRFRKSTEKLTVPDWYRENRPQGQTQTSTYRYTNGAEPVATTTTTTTSTVYNSGGNQLAPPVPPQPTVGGNIGLPRGMFDRYKDDIEELRRSRSSLHHVSQEPANRQGSTLSVGGVVDQGHALPGYTVSEVPNAWNLQTSRTSRVVEVADTFVGTSSHEYGNFTNRYGGRVTIEEVLDSIFQKVTPTDTRRHVDRSYPQADEVFQGNLDGPGIYTNNYSVMRQVLKSPERAEHILQNEELFVRCTECHRTRELSAARLYFVSCKHCYTYYCSRECRRNNWISHSARCSFARINTLCKDVIMKVREDEQAQAFMSKVARDGFSASGRGSVNIRLSSPQLAQAYVSNGWRALTGYPNEQLLYYYTVNALIAERKEQSLIALCKRYEPREKFILSVSIIADIEHCPETPPPETRELSAVQFSSPRSRYEAIQNQNAPYFSEVAHNV</sequence>
<feature type="region of interest" description="Disordered" evidence="5">
    <location>
        <begin position="1563"/>
        <end position="1587"/>
    </location>
</feature>
<feature type="region of interest" description="Disordered" evidence="5">
    <location>
        <begin position="357"/>
        <end position="379"/>
    </location>
</feature>
<feature type="region of interest" description="Disordered" evidence="5">
    <location>
        <begin position="507"/>
        <end position="579"/>
    </location>
</feature>
<dbReference type="CTD" id="9799130"/>
<evidence type="ECO:0000313" key="8">
    <source>
        <dbReference type="EMBL" id="KAF1748578.1"/>
    </source>
</evidence>
<evidence type="ECO:0000256" key="4">
    <source>
        <dbReference type="PROSITE-ProRule" id="PRU00134"/>
    </source>
</evidence>
<feature type="region of interest" description="Disordered" evidence="5">
    <location>
        <begin position="182"/>
        <end position="211"/>
    </location>
</feature>
<dbReference type="GeneID" id="9799130"/>
<keyword evidence="1" id="KW-0479">Metal-binding</keyword>
<feature type="region of interest" description="Disordered" evidence="5">
    <location>
        <begin position="1263"/>
        <end position="1320"/>
    </location>
</feature>
<accession>A0A6A5G0W2</accession>
<dbReference type="InterPro" id="IPR002893">
    <property type="entry name" value="Znf_MYND"/>
</dbReference>
<evidence type="ECO:0000256" key="6">
    <source>
        <dbReference type="SAM" id="Phobius"/>
    </source>
</evidence>
<dbReference type="EMBL" id="WUAV01000006">
    <property type="protein sequence ID" value="KAF1748578.1"/>
    <property type="molecule type" value="Genomic_DNA"/>
</dbReference>
<feature type="compositionally biased region" description="Basic and acidic residues" evidence="5">
    <location>
        <begin position="1282"/>
        <end position="1291"/>
    </location>
</feature>
<dbReference type="SUPFAM" id="SSF144232">
    <property type="entry name" value="HIT/MYND zinc finger-like"/>
    <property type="match status" value="1"/>
</dbReference>
<feature type="compositionally biased region" description="Low complexity" evidence="5">
    <location>
        <begin position="1068"/>
        <end position="1087"/>
    </location>
</feature>
<protein>
    <recommendedName>
        <fullName evidence="7">MYND-type domain-containing protein</fullName>
    </recommendedName>
</protein>
<feature type="compositionally biased region" description="Basic and acidic residues" evidence="5">
    <location>
        <begin position="1411"/>
        <end position="1420"/>
    </location>
</feature>
<feature type="compositionally biased region" description="Basic and acidic residues" evidence="5">
    <location>
        <begin position="1434"/>
        <end position="1443"/>
    </location>
</feature>
<feature type="region of interest" description="Disordered" evidence="5">
    <location>
        <begin position="1526"/>
        <end position="1545"/>
    </location>
</feature>
<feature type="transmembrane region" description="Helical" evidence="6">
    <location>
        <begin position="21"/>
        <end position="44"/>
    </location>
</feature>
<comment type="caution">
    <text evidence="8">The sequence shown here is derived from an EMBL/GenBank/DDBJ whole genome shotgun (WGS) entry which is preliminary data.</text>
</comment>
<dbReference type="Proteomes" id="UP000483820">
    <property type="component" value="Chromosome X"/>
</dbReference>
<feature type="compositionally biased region" description="Basic and acidic residues" evidence="5">
    <location>
        <begin position="199"/>
        <end position="211"/>
    </location>
</feature>
<dbReference type="PANTHER" id="PTHR21517:SF3">
    <property type="entry name" value="APICAL JUNCTION COMPONENT 1 HOMOLOG"/>
    <property type="match status" value="1"/>
</dbReference>
<feature type="region of interest" description="Disordered" evidence="5">
    <location>
        <begin position="1107"/>
        <end position="1155"/>
    </location>
</feature>
<feature type="region of interest" description="Disordered" evidence="5">
    <location>
        <begin position="919"/>
        <end position="948"/>
    </location>
</feature>
<dbReference type="InterPro" id="IPR038825">
    <property type="entry name" value="Apical_junction"/>
</dbReference>
<feature type="compositionally biased region" description="Low complexity" evidence="5">
    <location>
        <begin position="319"/>
        <end position="330"/>
    </location>
</feature>
<organism evidence="8 9">
    <name type="scientific">Caenorhabditis remanei</name>
    <name type="common">Caenorhabditis vulgaris</name>
    <dbReference type="NCBI Taxonomy" id="31234"/>
    <lineage>
        <taxon>Eukaryota</taxon>
        <taxon>Metazoa</taxon>
        <taxon>Ecdysozoa</taxon>
        <taxon>Nematoda</taxon>
        <taxon>Chromadorea</taxon>
        <taxon>Rhabditida</taxon>
        <taxon>Rhabditina</taxon>
        <taxon>Rhabditomorpha</taxon>
        <taxon>Rhabditoidea</taxon>
        <taxon>Rhabditidae</taxon>
        <taxon>Peloderinae</taxon>
        <taxon>Caenorhabditis</taxon>
    </lineage>
</organism>
<evidence type="ECO:0000313" key="9">
    <source>
        <dbReference type="Proteomes" id="UP000483820"/>
    </source>
</evidence>
<feature type="compositionally biased region" description="Polar residues" evidence="5">
    <location>
        <begin position="1267"/>
        <end position="1277"/>
    </location>
</feature>
<name>A0A6A5G0W2_CAERE</name>
<feature type="compositionally biased region" description="Basic and acidic residues" evidence="5">
    <location>
        <begin position="919"/>
        <end position="946"/>
    </location>
</feature>
<keyword evidence="6" id="KW-0812">Transmembrane</keyword>
<keyword evidence="2 4" id="KW-0863">Zinc-finger</keyword>
<keyword evidence="6" id="KW-0472">Membrane</keyword>
<keyword evidence="6" id="KW-1133">Transmembrane helix</keyword>
<gene>
    <name evidence="8" type="ORF">GCK72_025045</name>
</gene>
<feature type="region of interest" description="Disordered" evidence="5">
    <location>
        <begin position="735"/>
        <end position="767"/>
    </location>
</feature>
<feature type="region of interest" description="Disordered" evidence="5">
    <location>
        <begin position="286"/>
        <end position="330"/>
    </location>
</feature>
<feature type="compositionally biased region" description="Polar residues" evidence="5">
    <location>
        <begin position="555"/>
        <end position="568"/>
    </location>
</feature>
<evidence type="ECO:0000259" key="7">
    <source>
        <dbReference type="PROSITE" id="PS50865"/>
    </source>
</evidence>
<feature type="compositionally biased region" description="Low complexity" evidence="5">
    <location>
        <begin position="522"/>
        <end position="538"/>
    </location>
</feature>
<dbReference type="KEGG" id="crq:GCK72_025045"/>
<dbReference type="RefSeq" id="XP_003101117.2">
    <property type="nucleotide sequence ID" value="XM_003101069.2"/>
</dbReference>
<dbReference type="InterPro" id="IPR058586">
    <property type="entry name" value="Ajm-1"/>
</dbReference>
<dbReference type="PROSITE" id="PS50865">
    <property type="entry name" value="ZF_MYND_2"/>
    <property type="match status" value="1"/>
</dbReference>
<reference evidence="8 9" key="1">
    <citation type="submission" date="2019-12" db="EMBL/GenBank/DDBJ databases">
        <title>Chromosome-level assembly of the Caenorhabditis remanei genome.</title>
        <authorList>
            <person name="Teterina A.A."/>
            <person name="Willis J.H."/>
            <person name="Phillips P.C."/>
        </authorList>
    </citation>
    <scope>NUCLEOTIDE SEQUENCE [LARGE SCALE GENOMIC DNA]</scope>
    <source>
        <strain evidence="8 9">PX506</strain>
        <tissue evidence="8">Whole organism</tissue>
    </source>
</reference>
<dbReference type="GO" id="GO:0005886">
    <property type="term" value="C:plasma membrane"/>
    <property type="evidence" value="ECO:0007669"/>
    <property type="project" value="TreeGrafter"/>
</dbReference>
<feature type="compositionally biased region" description="Basic and acidic residues" evidence="5">
    <location>
        <begin position="1031"/>
        <end position="1060"/>
    </location>
</feature>
<feature type="compositionally biased region" description="Basic and acidic residues" evidence="5">
    <location>
        <begin position="1453"/>
        <end position="1468"/>
    </location>
</feature>
<dbReference type="GO" id="GO:0008270">
    <property type="term" value="F:zinc ion binding"/>
    <property type="evidence" value="ECO:0007669"/>
    <property type="project" value="UniProtKB-KW"/>
</dbReference>
<feature type="compositionally biased region" description="Basic and acidic residues" evidence="5">
    <location>
        <begin position="361"/>
        <end position="372"/>
    </location>
</feature>
<evidence type="ECO:0000256" key="2">
    <source>
        <dbReference type="ARBA" id="ARBA00022771"/>
    </source>
</evidence>
<feature type="compositionally biased region" description="Polar residues" evidence="5">
    <location>
        <begin position="1573"/>
        <end position="1583"/>
    </location>
</feature>
<feature type="compositionally biased region" description="Pro residues" evidence="5">
    <location>
        <begin position="544"/>
        <end position="553"/>
    </location>
</feature>
<feature type="compositionally biased region" description="Pro residues" evidence="5">
    <location>
        <begin position="461"/>
        <end position="470"/>
    </location>
</feature>
<evidence type="ECO:0000256" key="3">
    <source>
        <dbReference type="ARBA" id="ARBA00022833"/>
    </source>
</evidence>
<evidence type="ECO:0000256" key="1">
    <source>
        <dbReference type="ARBA" id="ARBA00022723"/>
    </source>
</evidence>
<feature type="domain" description="MYND-type" evidence="7">
    <location>
        <begin position="1715"/>
        <end position="1758"/>
    </location>
</feature>
<dbReference type="GO" id="GO:0043296">
    <property type="term" value="C:apical junction complex"/>
    <property type="evidence" value="ECO:0007669"/>
    <property type="project" value="TreeGrafter"/>
</dbReference>
<feature type="region of interest" description="Disordered" evidence="5">
    <location>
        <begin position="651"/>
        <end position="683"/>
    </location>
</feature>
<evidence type="ECO:0000256" key="5">
    <source>
        <dbReference type="SAM" id="MobiDB-lite"/>
    </source>
</evidence>